<dbReference type="RefSeq" id="WP_386739964.1">
    <property type="nucleotide sequence ID" value="NZ_JBHSMG010000002.1"/>
</dbReference>
<feature type="region of interest" description="Disordered" evidence="1">
    <location>
        <begin position="145"/>
        <end position="166"/>
    </location>
</feature>
<dbReference type="PANTHER" id="PTHR36456:SF1">
    <property type="entry name" value="UPF0232 PROTEIN SCO3875"/>
    <property type="match status" value="1"/>
</dbReference>
<evidence type="ECO:0000313" key="3">
    <source>
        <dbReference type="Proteomes" id="UP001596039"/>
    </source>
</evidence>
<dbReference type="EMBL" id="JBHSMG010000002">
    <property type="protein sequence ID" value="MFC5502264.1"/>
    <property type="molecule type" value="Genomic_DNA"/>
</dbReference>
<organism evidence="2 3">
    <name type="scientific">Lysinimonas soli</name>
    <dbReference type="NCBI Taxonomy" id="1074233"/>
    <lineage>
        <taxon>Bacteria</taxon>
        <taxon>Bacillati</taxon>
        <taxon>Actinomycetota</taxon>
        <taxon>Actinomycetes</taxon>
        <taxon>Micrococcales</taxon>
        <taxon>Microbacteriaceae</taxon>
        <taxon>Lysinimonas</taxon>
    </lineage>
</organism>
<proteinExistence type="predicted"/>
<reference evidence="3" key="1">
    <citation type="journal article" date="2019" name="Int. J. Syst. Evol. Microbiol.">
        <title>The Global Catalogue of Microorganisms (GCM) 10K type strain sequencing project: providing services to taxonomists for standard genome sequencing and annotation.</title>
        <authorList>
            <consortium name="The Broad Institute Genomics Platform"/>
            <consortium name="The Broad Institute Genome Sequencing Center for Infectious Disease"/>
            <person name="Wu L."/>
            <person name="Ma J."/>
        </authorList>
    </citation>
    <scope>NUCLEOTIDE SEQUENCE [LARGE SCALE GENOMIC DNA]</scope>
    <source>
        <strain evidence="3">CGMCC 4.6997</strain>
    </source>
</reference>
<accession>A0ABW0NR51</accession>
<comment type="caution">
    <text evidence="2">The sequence shown here is derived from an EMBL/GenBank/DDBJ whole genome shotgun (WGS) entry which is preliminary data.</text>
</comment>
<name>A0ABW0NR51_9MICO</name>
<protein>
    <submittedName>
        <fullName evidence="2">DUF721 domain-containing protein</fullName>
    </submittedName>
</protein>
<dbReference type="Pfam" id="PF05258">
    <property type="entry name" value="DciA"/>
    <property type="match status" value="1"/>
</dbReference>
<sequence>MSSSSELPEHLSVYRRIRKNFGDPALRSGDARRRRRAAQDETSVPYGVGREPKGLGDVLGSMTATLGWDSPMARADLLADWPQIVGAETAAHADPVGIEQGILTVRCDSTAWAQQLRTMTSAVTARIAEKHGAAGVEAVRFIGPDTPSWKRGPRAIPGRGPRDTYG</sequence>
<dbReference type="InterPro" id="IPR007922">
    <property type="entry name" value="DciA-like"/>
</dbReference>
<keyword evidence="3" id="KW-1185">Reference proteome</keyword>
<evidence type="ECO:0000256" key="1">
    <source>
        <dbReference type="SAM" id="MobiDB-lite"/>
    </source>
</evidence>
<feature type="region of interest" description="Disordered" evidence="1">
    <location>
        <begin position="23"/>
        <end position="49"/>
    </location>
</feature>
<gene>
    <name evidence="2" type="ORF">ACFPJ4_08435</name>
</gene>
<dbReference type="PANTHER" id="PTHR36456">
    <property type="entry name" value="UPF0232 PROTEIN SCO3875"/>
    <property type="match status" value="1"/>
</dbReference>
<dbReference type="Proteomes" id="UP001596039">
    <property type="component" value="Unassembled WGS sequence"/>
</dbReference>
<evidence type="ECO:0000313" key="2">
    <source>
        <dbReference type="EMBL" id="MFC5502264.1"/>
    </source>
</evidence>